<feature type="region of interest" description="Disordered" evidence="1">
    <location>
        <begin position="113"/>
        <end position="217"/>
    </location>
</feature>
<evidence type="ECO:0000256" key="1">
    <source>
        <dbReference type="SAM" id="MobiDB-lite"/>
    </source>
</evidence>
<accession>A0A5M3MZG8</accession>
<proteinExistence type="predicted"/>
<dbReference type="RefSeq" id="XP_007766214.1">
    <property type="nucleotide sequence ID" value="XM_007768024.1"/>
</dbReference>
<protein>
    <submittedName>
        <fullName evidence="2">Uncharacterized protein</fullName>
    </submittedName>
</protein>
<comment type="caution">
    <text evidence="2">The sequence shown here is derived from an EMBL/GenBank/DDBJ whole genome shotgun (WGS) entry which is preliminary data.</text>
</comment>
<name>A0A5M3MZG8_CONPW</name>
<feature type="compositionally biased region" description="Basic and acidic residues" evidence="1">
    <location>
        <begin position="113"/>
        <end position="126"/>
    </location>
</feature>
<organism evidence="2 3">
    <name type="scientific">Coniophora puteana (strain RWD-64-598)</name>
    <name type="common">Brown rot fungus</name>
    <dbReference type="NCBI Taxonomy" id="741705"/>
    <lineage>
        <taxon>Eukaryota</taxon>
        <taxon>Fungi</taxon>
        <taxon>Dikarya</taxon>
        <taxon>Basidiomycota</taxon>
        <taxon>Agaricomycotina</taxon>
        <taxon>Agaricomycetes</taxon>
        <taxon>Agaricomycetidae</taxon>
        <taxon>Boletales</taxon>
        <taxon>Coniophorineae</taxon>
        <taxon>Coniophoraceae</taxon>
        <taxon>Coniophora</taxon>
    </lineage>
</organism>
<reference evidence="3" key="1">
    <citation type="journal article" date="2012" name="Science">
        <title>The Paleozoic origin of enzymatic lignin decomposition reconstructed from 31 fungal genomes.</title>
        <authorList>
            <person name="Floudas D."/>
            <person name="Binder M."/>
            <person name="Riley R."/>
            <person name="Barry K."/>
            <person name="Blanchette R.A."/>
            <person name="Henrissat B."/>
            <person name="Martinez A.T."/>
            <person name="Otillar R."/>
            <person name="Spatafora J.W."/>
            <person name="Yadav J.S."/>
            <person name="Aerts A."/>
            <person name="Benoit I."/>
            <person name="Boyd A."/>
            <person name="Carlson A."/>
            <person name="Copeland A."/>
            <person name="Coutinho P.M."/>
            <person name="de Vries R.P."/>
            <person name="Ferreira P."/>
            <person name="Findley K."/>
            <person name="Foster B."/>
            <person name="Gaskell J."/>
            <person name="Glotzer D."/>
            <person name="Gorecki P."/>
            <person name="Heitman J."/>
            <person name="Hesse C."/>
            <person name="Hori C."/>
            <person name="Igarashi K."/>
            <person name="Jurgens J.A."/>
            <person name="Kallen N."/>
            <person name="Kersten P."/>
            <person name="Kohler A."/>
            <person name="Kuees U."/>
            <person name="Kumar T.K.A."/>
            <person name="Kuo A."/>
            <person name="LaButti K."/>
            <person name="Larrondo L.F."/>
            <person name="Lindquist E."/>
            <person name="Ling A."/>
            <person name="Lombard V."/>
            <person name="Lucas S."/>
            <person name="Lundell T."/>
            <person name="Martin R."/>
            <person name="McLaughlin D.J."/>
            <person name="Morgenstern I."/>
            <person name="Morin E."/>
            <person name="Murat C."/>
            <person name="Nagy L.G."/>
            <person name="Nolan M."/>
            <person name="Ohm R.A."/>
            <person name="Patyshakuliyeva A."/>
            <person name="Rokas A."/>
            <person name="Ruiz-Duenas F.J."/>
            <person name="Sabat G."/>
            <person name="Salamov A."/>
            <person name="Samejima M."/>
            <person name="Schmutz J."/>
            <person name="Slot J.C."/>
            <person name="St John F."/>
            <person name="Stenlid J."/>
            <person name="Sun H."/>
            <person name="Sun S."/>
            <person name="Syed K."/>
            <person name="Tsang A."/>
            <person name="Wiebenga A."/>
            <person name="Young D."/>
            <person name="Pisabarro A."/>
            <person name="Eastwood D.C."/>
            <person name="Martin F."/>
            <person name="Cullen D."/>
            <person name="Grigoriev I.V."/>
            <person name="Hibbett D.S."/>
        </authorList>
    </citation>
    <scope>NUCLEOTIDE SEQUENCE [LARGE SCALE GENOMIC DNA]</scope>
    <source>
        <strain evidence="3">RWD-64-598 SS2</strain>
    </source>
</reference>
<evidence type="ECO:0000313" key="3">
    <source>
        <dbReference type="Proteomes" id="UP000053558"/>
    </source>
</evidence>
<feature type="compositionally biased region" description="Basic residues" evidence="1">
    <location>
        <begin position="179"/>
        <end position="188"/>
    </location>
</feature>
<dbReference type="Proteomes" id="UP000053558">
    <property type="component" value="Unassembled WGS sequence"/>
</dbReference>
<keyword evidence="3" id="KW-1185">Reference proteome</keyword>
<dbReference type="OrthoDB" id="2654836at2759"/>
<sequence>MPKPEGGRWSDARYDKGLQYQLMSDDEDSVDEEGKWKGYYRSRRPKFRSDEHHEFLMAVDAVEDPEPSIRYVKRLRGEETEVPIPYIIDPSVRARRWQIKVDWLEEEDNKKWDRPNRITENGKEWGNDEDPEELIAKKRKVKEEKGQKKRARVSATPKEGKGKAKASVKLVKATTAKPKAAKPKMARAKGKEKEGVDEGAIAGPSKPRAQVVQLNDE</sequence>
<evidence type="ECO:0000313" key="2">
    <source>
        <dbReference type="EMBL" id="EIW84542.1"/>
    </source>
</evidence>
<dbReference type="EMBL" id="JH711575">
    <property type="protein sequence ID" value="EIW84542.1"/>
    <property type="molecule type" value="Genomic_DNA"/>
</dbReference>
<dbReference type="GeneID" id="19199548"/>
<dbReference type="KEGG" id="cput:CONPUDRAFT_120523"/>
<gene>
    <name evidence="2" type="ORF">CONPUDRAFT_120523</name>
</gene>
<dbReference type="AlphaFoldDB" id="A0A5M3MZG8"/>